<feature type="region of interest" description="Disordered" evidence="1">
    <location>
        <begin position="184"/>
        <end position="206"/>
    </location>
</feature>
<evidence type="ECO:0000313" key="2">
    <source>
        <dbReference type="EMBL" id="EEF25082.1"/>
    </source>
</evidence>
<feature type="region of interest" description="Disordered" evidence="1">
    <location>
        <begin position="1"/>
        <end position="25"/>
    </location>
</feature>
<reference evidence="3" key="1">
    <citation type="journal article" date="2010" name="Nat. Biotechnol.">
        <title>Draft genome sequence of the oilseed species Ricinus communis.</title>
        <authorList>
            <person name="Chan A.P."/>
            <person name="Crabtree J."/>
            <person name="Zhao Q."/>
            <person name="Lorenzi H."/>
            <person name="Orvis J."/>
            <person name="Puiu D."/>
            <person name="Melake-Berhan A."/>
            <person name="Jones K.M."/>
            <person name="Redman J."/>
            <person name="Chen G."/>
            <person name="Cahoon E.B."/>
            <person name="Gedil M."/>
            <person name="Stanke M."/>
            <person name="Haas B.J."/>
            <person name="Wortman J.R."/>
            <person name="Fraser-Liggett C.M."/>
            <person name="Ravel J."/>
            <person name="Rabinowicz P.D."/>
        </authorList>
    </citation>
    <scope>NUCLEOTIDE SEQUENCE [LARGE SCALE GENOMIC DNA]</scope>
    <source>
        <strain evidence="3">cv. Hale</strain>
    </source>
</reference>
<feature type="compositionally biased region" description="Low complexity" evidence="1">
    <location>
        <begin position="190"/>
        <end position="203"/>
    </location>
</feature>
<accession>B9TGD1</accession>
<dbReference type="EMBL" id="EQ980574">
    <property type="protein sequence ID" value="EEF25082.1"/>
    <property type="molecule type" value="Genomic_DNA"/>
</dbReference>
<organism evidence="2 3">
    <name type="scientific">Ricinus communis</name>
    <name type="common">Castor bean</name>
    <dbReference type="NCBI Taxonomy" id="3988"/>
    <lineage>
        <taxon>Eukaryota</taxon>
        <taxon>Viridiplantae</taxon>
        <taxon>Streptophyta</taxon>
        <taxon>Embryophyta</taxon>
        <taxon>Tracheophyta</taxon>
        <taxon>Spermatophyta</taxon>
        <taxon>Magnoliopsida</taxon>
        <taxon>eudicotyledons</taxon>
        <taxon>Gunneridae</taxon>
        <taxon>Pentapetalae</taxon>
        <taxon>rosids</taxon>
        <taxon>fabids</taxon>
        <taxon>Malpighiales</taxon>
        <taxon>Euphorbiaceae</taxon>
        <taxon>Acalyphoideae</taxon>
        <taxon>Acalypheae</taxon>
        <taxon>Ricinus</taxon>
    </lineage>
</organism>
<feature type="compositionally biased region" description="Basic and acidic residues" evidence="1">
    <location>
        <begin position="1"/>
        <end position="12"/>
    </location>
</feature>
<proteinExistence type="predicted"/>
<name>B9TGD1_RICCO</name>
<evidence type="ECO:0000313" key="3">
    <source>
        <dbReference type="Proteomes" id="UP000008311"/>
    </source>
</evidence>
<dbReference type="InParanoid" id="B9TGD1"/>
<dbReference type="AlphaFoldDB" id="B9TGD1"/>
<evidence type="ECO:0000256" key="1">
    <source>
        <dbReference type="SAM" id="MobiDB-lite"/>
    </source>
</evidence>
<keyword evidence="3" id="KW-1185">Reference proteome</keyword>
<sequence length="265" mass="29615">MRDGKEVARAIRPDGSAQRARSAGVDRPARLRRISSEHFLVIVAGDLHARADHRRFAGVQLAEIPAQVAVFSQRHRLAARVAVGQSQRAAQRHRREGLAIEARQHHARLRRRQHVLHRALRDRQCRDDAAHVVGRRVGIRHLIFDDVARAGAIRGPRQYLAARFLLDDMRIELGLYALLGESRGRKDGGKQQAAQQGTRQGGAMKHCHGSFAAAPRRAKACQNREKREPYQVLRAVAACQNGPFAALLSCCLQAIDFSFWPARSL</sequence>
<protein>
    <submittedName>
        <fullName evidence="2">Uncharacterized protein</fullName>
    </submittedName>
</protein>
<gene>
    <name evidence="2" type="ORF">RCOM_1863070</name>
</gene>
<feature type="non-terminal residue" evidence="2">
    <location>
        <position position="265"/>
    </location>
</feature>
<dbReference type="Proteomes" id="UP000008311">
    <property type="component" value="Unassembled WGS sequence"/>
</dbReference>